<dbReference type="InterPro" id="IPR011993">
    <property type="entry name" value="PH-like_dom_sf"/>
</dbReference>
<feature type="domain" description="PH" evidence="2">
    <location>
        <begin position="1556"/>
        <end position="1654"/>
    </location>
</feature>
<feature type="compositionally biased region" description="Basic and acidic residues" evidence="1">
    <location>
        <begin position="386"/>
        <end position="395"/>
    </location>
</feature>
<dbReference type="SUPFAM" id="SSF50729">
    <property type="entry name" value="PH domain-like"/>
    <property type="match status" value="2"/>
</dbReference>
<dbReference type="InterPro" id="IPR001478">
    <property type="entry name" value="PDZ"/>
</dbReference>
<dbReference type="Gene3D" id="2.30.29.30">
    <property type="entry name" value="Pleckstrin-homology domain (PH domain)/Phosphotyrosine-binding domain (PTB)"/>
    <property type="match status" value="2"/>
</dbReference>
<feature type="domain" description="PH" evidence="2">
    <location>
        <begin position="1679"/>
        <end position="1776"/>
    </location>
</feature>
<feature type="region of interest" description="Disordered" evidence="1">
    <location>
        <begin position="608"/>
        <end position="642"/>
    </location>
</feature>
<dbReference type="SUPFAM" id="SSF50156">
    <property type="entry name" value="PDZ domain-like"/>
    <property type="match status" value="1"/>
</dbReference>
<dbReference type="PROSITE" id="PS50003">
    <property type="entry name" value="PH_DOMAIN"/>
    <property type="match status" value="2"/>
</dbReference>
<name>A0ABM1T0V8_LIMPO</name>
<keyword evidence="4" id="KW-1185">Reference proteome</keyword>
<dbReference type="GeneID" id="106465477"/>
<proteinExistence type="predicted"/>
<feature type="compositionally biased region" description="Polar residues" evidence="1">
    <location>
        <begin position="969"/>
        <end position="983"/>
    </location>
</feature>
<feature type="compositionally biased region" description="Polar residues" evidence="1">
    <location>
        <begin position="356"/>
        <end position="368"/>
    </location>
</feature>
<feature type="compositionally biased region" description="Basic and acidic residues" evidence="1">
    <location>
        <begin position="910"/>
        <end position="927"/>
    </location>
</feature>
<feature type="compositionally biased region" description="Polar residues" evidence="1">
    <location>
        <begin position="1406"/>
        <end position="1415"/>
    </location>
</feature>
<feature type="compositionally biased region" description="Low complexity" evidence="1">
    <location>
        <begin position="753"/>
        <end position="764"/>
    </location>
</feature>
<evidence type="ECO:0000313" key="5">
    <source>
        <dbReference type="RefSeq" id="XP_022249514.1"/>
    </source>
</evidence>
<dbReference type="Pfam" id="PF00595">
    <property type="entry name" value="PDZ"/>
    <property type="match status" value="1"/>
</dbReference>
<dbReference type="Gene3D" id="2.30.42.10">
    <property type="match status" value="1"/>
</dbReference>
<dbReference type="InterPro" id="IPR001849">
    <property type="entry name" value="PH_domain"/>
</dbReference>
<dbReference type="Pfam" id="PF00169">
    <property type="entry name" value="PH"/>
    <property type="match status" value="2"/>
</dbReference>
<organism evidence="4 5">
    <name type="scientific">Limulus polyphemus</name>
    <name type="common">Atlantic horseshoe crab</name>
    <dbReference type="NCBI Taxonomy" id="6850"/>
    <lineage>
        <taxon>Eukaryota</taxon>
        <taxon>Metazoa</taxon>
        <taxon>Ecdysozoa</taxon>
        <taxon>Arthropoda</taxon>
        <taxon>Chelicerata</taxon>
        <taxon>Merostomata</taxon>
        <taxon>Xiphosura</taxon>
        <taxon>Limulidae</taxon>
        <taxon>Limulus</taxon>
    </lineage>
</organism>
<dbReference type="InterPro" id="IPR036034">
    <property type="entry name" value="PDZ_sf"/>
</dbReference>
<evidence type="ECO:0000259" key="3">
    <source>
        <dbReference type="PROSITE" id="PS50106"/>
    </source>
</evidence>
<evidence type="ECO:0000313" key="4">
    <source>
        <dbReference type="Proteomes" id="UP000694941"/>
    </source>
</evidence>
<dbReference type="RefSeq" id="XP_022249514.1">
    <property type="nucleotide sequence ID" value="XM_022393806.1"/>
</dbReference>
<feature type="region of interest" description="Disordered" evidence="1">
    <location>
        <begin position="524"/>
        <end position="543"/>
    </location>
</feature>
<gene>
    <name evidence="5" type="primary">LOC106465477</name>
</gene>
<dbReference type="PROSITE" id="PS50106">
    <property type="entry name" value="PDZ"/>
    <property type="match status" value="1"/>
</dbReference>
<feature type="domain" description="PDZ" evidence="3">
    <location>
        <begin position="1466"/>
        <end position="1543"/>
    </location>
</feature>
<feature type="region of interest" description="Disordered" evidence="1">
    <location>
        <begin position="904"/>
        <end position="988"/>
    </location>
</feature>
<evidence type="ECO:0000259" key="2">
    <source>
        <dbReference type="PROSITE" id="PS50003"/>
    </source>
</evidence>
<accession>A0ABM1T0V8</accession>
<feature type="region of interest" description="Disordered" evidence="1">
    <location>
        <begin position="356"/>
        <end position="411"/>
    </location>
</feature>
<dbReference type="SMART" id="SM00233">
    <property type="entry name" value="PH"/>
    <property type="match status" value="2"/>
</dbReference>
<feature type="region of interest" description="Disordered" evidence="1">
    <location>
        <begin position="747"/>
        <end position="818"/>
    </location>
</feature>
<reference evidence="5" key="1">
    <citation type="submission" date="2025-08" db="UniProtKB">
        <authorList>
            <consortium name="RefSeq"/>
        </authorList>
    </citation>
    <scope>IDENTIFICATION</scope>
    <source>
        <tissue evidence="5">Muscle</tissue>
    </source>
</reference>
<dbReference type="PANTHER" id="PTHR47644">
    <property type="entry name" value="AGAP008221-PA"/>
    <property type="match status" value="1"/>
</dbReference>
<dbReference type="PANTHER" id="PTHR47644:SF1">
    <property type="entry name" value="PDZ DOMAIN-CONTAINING PROTEIN"/>
    <property type="match status" value="1"/>
</dbReference>
<protein>
    <submittedName>
        <fullName evidence="5">Uncharacterized protein LOC106465477</fullName>
    </submittedName>
</protein>
<evidence type="ECO:0000256" key="1">
    <source>
        <dbReference type="SAM" id="MobiDB-lite"/>
    </source>
</evidence>
<feature type="compositionally biased region" description="Polar residues" evidence="1">
    <location>
        <begin position="396"/>
        <end position="405"/>
    </location>
</feature>
<feature type="region of interest" description="Disordered" evidence="1">
    <location>
        <begin position="1406"/>
        <end position="1430"/>
    </location>
</feature>
<dbReference type="SMART" id="SM00228">
    <property type="entry name" value="PDZ"/>
    <property type="match status" value="1"/>
</dbReference>
<feature type="compositionally biased region" description="Low complexity" evidence="1">
    <location>
        <begin position="1416"/>
        <end position="1426"/>
    </location>
</feature>
<dbReference type="Proteomes" id="UP000694941">
    <property type="component" value="Unplaced"/>
</dbReference>
<feature type="region of interest" description="Disordered" evidence="1">
    <location>
        <begin position="676"/>
        <end position="722"/>
    </location>
</feature>
<sequence length="1782" mass="199681">MRMDQVGQGRAVSFPTQIRREVSLDSQGQGSVCSLGNSRLTLCSRDTPVSFKSASFDLVDESIQVDLSADTITYDSDDEMVKKKGTFLRNKKGHPIYSREDIREQYCITKKELEVLENAKAGRLFGCLAGQSSIFCGSSSSIFSCMVKKRPSNKDNFNKSLPFLRPSSWANYHTENRPDLSRAKEEKTLSGAGNFSDEDEFVKTGFRRRPKSFCPSDSKFRLSLLDAESEGTKNQLNGPHFEKSENQLSSSHCSVDSEFVPGGLGFTRPSQLQLENKARSSFTPSQSVDALNEDFGKKRDVYESRLEKRTSKTPDFSLDERKQKHVSFESASLVRSNTIGELKMLDTGITSFSTVTGAQRKSSSNLEQNRSHERLLDMSLKSPVESLDRYSRDLKLSNSQSSQTDTGGGIRNYFLSRQKKAPKKTQATQTDSSVNISFNIPAYLTLSPRATAPAKQLHNGHRYNSASFLGKTHLSCDKLDKGDSEEELLEVDLVTKQHRTIRTTKQKSLQEKEAIKAESEEEIIVSFKPNSPPNKNTEKNRSSYDELNVTRRHETLFRKLSLESTKTDYMKQLYDPLEKLLQQPYSIQRKSRSSLLHSMGKYSMEIEISTGDDEEEKQNSLEIPENKELSMDALPTSSPKDIKKDISESHAITSEAVFTSEKPQTNIIREMTKELNANTESSHDNQTSSIKYNSGQSEDSLTVTTEAVLQSEGSSPQTANSVSTITLDEYSYELNGTDVTTNSEIHSLQKGISSPDSESSSSHFTEQETSHSEMSTSSSNFTIKSELSNKSETECEEISESSEYVTATEHSNQERGNHKEDFVKLIIQSNNNDEHHNSFEPTSPLLSAFTSLSSKSGQIKSSSSSSYSHGIRGKKEFTSFNATEKPEHVLMYPSMPTETTKRFISNSYSRRSDTFDSSEESTKKELVSSDSELGEIPEIPMYEAAQGDELDNPGDVTPVPEPSPEPSSMQDPTTVIENRSEGTSGDLVESLHDSLGCLKESMTDSDSQEIETKPVLEKESKNEVFDNTKKETIKTAEEFSLSGNFTSNEDSICNQTITKVMVPGVSNKVDEVSNQLSYQNVDKLSSSSECILSETTTPSIDSSTSGSFILDSSVDQREESDIKLMKKLEDYSEGVEGLGQINQFDKYHHGSNQEILKVGISQTKSSESIATDKDTPSEVMSSTTESPAAADNQSSHSNSTSHSRENEGAIPKQKDLSQKHFSVHQDIATFRQRDKEKARRSAVTPTGSCVHHCVMMDEQRKRCPASKLHLCVRKVGLRDDFRRYTCNYCGDKISLHDQISTPSGSCERQFWEPTLIHDVQPIIRHAPDKERSKPTVSEYYGRPLPRYSCHPRWGDTVGSLEKGVLEDEEEDAGLHLDSYCSNFWIYVGPKEELAVWNQNNDESVQSASSISTSKPSLQRSESTESTLSEREFRKQYKAVTHRMIHRKSSMELYKRISSRKLEVDKQVTIQRDNGEFGFRIHGSRPVVVSAIEQGTPADNCGLEVGDIIISINGIRVLEASHSDVVKTAHTGCETLSLELARTCHLLAPIEQQPSQHPLLSGFLQRLSIGGDTRRWCRRWFVLKTDNCLYWYKTLKASDLAGALVLHNHVITRVPGSGSPNAFRVSRHGLPHLYFAADDEETATRWISALSDVANNACHVDPYLESYLSNVHSPALIFPIPDCQGYLGRLGHRWKTWRRRYFVLKDGSLYLYLDQSSSAATAMFLLHGYKFQSCTISGKKNTFEAIPPETRLKHLYFLADSENDKKRWLAALEYSVDRWIKIG</sequence>
<feature type="compositionally biased region" description="Basic and acidic residues" evidence="1">
    <location>
        <begin position="1202"/>
        <end position="1218"/>
    </location>
</feature>
<feature type="region of interest" description="Disordered" evidence="1">
    <location>
        <begin position="1164"/>
        <end position="1218"/>
    </location>
</feature>